<name>B2IUW2_NOSP7</name>
<dbReference type="AlphaFoldDB" id="B2IUW2"/>
<organism evidence="2 3">
    <name type="scientific">Nostoc punctiforme (strain ATCC 29133 / PCC 73102)</name>
    <dbReference type="NCBI Taxonomy" id="63737"/>
    <lineage>
        <taxon>Bacteria</taxon>
        <taxon>Bacillati</taxon>
        <taxon>Cyanobacteriota</taxon>
        <taxon>Cyanophyceae</taxon>
        <taxon>Nostocales</taxon>
        <taxon>Nostocaceae</taxon>
        <taxon>Nostoc</taxon>
    </lineage>
</organism>
<feature type="transmembrane region" description="Helical" evidence="1">
    <location>
        <begin position="6"/>
        <end position="26"/>
    </location>
</feature>
<keyword evidence="3" id="KW-1185">Reference proteome</keyword>
<dbReference type="EMBL" id="CP001037">
    <property type="protein sequence ID" value="ACC84355.1"/>
    <property type="molecule type" value="Genomic_DNA"/>
</dbReference>
<accession>B2IUW2</accession>
<keyword evidence="1" id="KW-0472">Membrane</keyword>
<reference evidence="2 3" key="2">
    <citation type="journal article" date="2013" name="Plant Physiol.">
        <title>A Nostoc punctiforme Sugar Transporter Necessary to Establish a Cyanobacterium-Plant Symbiosis.</title>
        <authorList>
            <person name="Ekman M."/>
            <person name="Picossi S."/>
            <person name="Campbell E.L."/>
            <person name="Meeks J.C."/>
            <person name="Flores E."/>
        </authorList>
    </citation>
    <scope>NUCLEOTIDE SEQUENCE [LARGE SCALE GENOMIC DNA]</scope>
    <source>
        <strain evidence="3">ATCC 29133 / PCC 73102</strain>
    </source>
</reference>
<dbReference type="RefSeq" id="WP_012412296.1">
    <property type="nucleotide sequence ID" value="NC_010628.1"/>
</dbReference>
<evidence type="ECO:0000256" key="1">
    <source>
        <dbReference type="SAM" id="Phobius"/>
    </source>
</evidence>
<evidence type="ECO:0000313" key="2">
    <source>
        <dbReference type="EMBL" id="ACC84355.1"/>
    </source>
</evidence>
<protein>
    <submittedName>
        <fullName evidence="2">Uncharacterized protein</fullName>
    </submittedName>
</protein>
<sequence length="213" mass="24028">MKTSDWITIAGWVVSFILGLIASLIIQNRAKKKQIIAWSVVGESNIITNESFGGFTVPIKIFVNGIEENNLSTVRVRVGNKGNTEITNIRLIFKFGSKANLFSGELVQNLGAYADCLHINNQGNSATLDIDYINHSYFFDIDFLVGKYEIRDIHVDMAKAGVELIKTEFTRWDLEFTQSIIDILNSKVSTIDTTYILKDIVNELSKIRQIMDK</sequence>
<gene>
    <name evidence="2" type="ordered locus">Npun_F6066</name>
</gene>
<evidence type="ECO:0000313" key="3">
    <source>
        <dbReference type="Proteomes" id="UP000001191"/>
    </source>
</evidence>
<keyword evidence="1" id="KW-0812">Transmembrane</keyword>
<dbReference type="HOGENOM" id="CLU_1293240_0_0_3"/>
<dbReference type="EnsemblBacteria" id="ACC84355">
    <property type="protein sequence ID" value="ACC84355"/>
    <property type="gene ID" value="Npun_F6066"/>
</dbReference>
<dbReference type="Proteomes" id="UP000001191">
    <property type="component" value="Chromosome"/>
</dbReference>
<proteinExistence type="predicted"/>
<keyword evidence="1" id="KW-1133">Transmembrane helix</keyword>
<reference evidence="3" key="1">
    <citation type="submission" date="2008-04" db="EMBL/GenBank/DDBJ databases">
        <title>Complete sequence of chromosome of Nostoc punctiforme ATCC 29133.</title>
        <authorList>
            <consortium name="US DOE Joint Genome Institute"/>
            <person name="Copeland A."/>
            <person name="Lucas S."/>
            <person name="Lapidus A."/>
            <person name="Glavina del Rio T."/>
            <person name="Dalin E."/>
            <person name="Tice H."/>
            <person name="Pitluck S."/>
            <person name="Chain P."/>
            <person name="Malfatti S."/>
            <person name="Shin M."/>
            <person name="Vergez L."/>
            <person name="Schmutz J."/>
            <person name="Larimer F."/>
            <person name="Land M."/>
            <person name="Hauser L."/>
            <person name="Kyrpides N."/>
            <person name="Kim E."/>
            <person name="Meeks J.C."/>
            <person name="Elhai J."/>
            <person name="Campbell E.L."/>
            <person name="Thiel T."/>
            <person name="Longmire J."/>
            <person name="Potts M."/>
            <person name="Atlas R."/>
        </authorList>
    </citation>
    <scope>NUCLEOTIDE SEQUENCE [LARGE SCALE GENOMIC DNA]</scope>
    <source>
        <strain evidence="3">ATCC 29133 / PCC 73102</strain>
    </source>
</reference>
<dbReference type="KEGG" id="npu:Npun_F6066"/>